<comment type="subcellular location">
    <subcellularLocation>
        <location evidence="1 11">Cell outer membrane</location>
        <topology evidence="1 11">Multi-pass membrane protein</topology>
    </subcellularLocation>
</comment>
<evidence type="ECO:0000256" key="1">
    <source>
        <dbReference type="ARBA" id="ARBA00004571"/>
    </source>
</evidence>
<dbReference type="Gene3D" id="2.170.130.10">
    <property type="entry name" value="TonB-dependent receptor, plug domain"/>
    <property type="match status" value="1"/>
</dbReference>
<name>A0A0R0AF65_9GAMM</name>
<proteinExistence type="inferred from homology"/>
<evidence type="ECO:0000256" key="4">
    <source>
        <dbReference type="ARBA" id="ARBA00022452"/>
    </source>
</evidence>
<evidence type="ECO:0000256" key="2">
    <source>
        <dbReference type="ARBA" id="ARBA00008143"/>
    </source>
</evidence>
<dbReference type="EMBL" id="LLXU01000074">
    <property type="protein sequence ID" value="KRG43628.1"/>
    <property type="molecule type" value="Genomic_DNA"/>
</dbReference>
<evidence type="ECO:0000313" key="16">
    <source>
        <dbReference type="EMBL" id="KRG43628.1"/>
    </source>
</evidence>
<dbReference type="InterPro" id="IPR000531">
    <property type="entry name" value="Beta-barrel_TonB"/>
</dbReference>
<keyword evidence="4 11" id="KW-1134">Transmembrane beta strand</keyword>
<evidence type="ECO:0000256" key="10">
    <source>
        <dbReference type="ARBA" id="ARBA00023237"/>
    </source>
</evidence>
<dbReference type="InterPro" id="IPR037066">
    <property type="entry name" value="Plug_dom_sf"/>
</dbReference>
<dbReference type="STRING" id="676599.ARC20_09320"/>
<keyword evidence="6 13" id="KW-0732">Signal</keyword>
<keyword evidence="10 11" id="KW-0998">Cell outer membrane</keyword>
<dbReference type="CDD" id="cd01347">
    <property type="entry name" value="ligand_gated_channel"/>
    <property type="match status" value="1"/>
</dbReference>
<comment type="caution">
    <text evidence="16">The sequence shown here is derived from an EMBL/GenBank/DDBJ whole genome shotgun (WGS) entry which is preliminary data.</text>
</comment>
<evidence type="ECO:0000256" key="6">
    <source>
        <dbReference type="ARBA" id="ARBA00022729"/>
    </source>
</evidence>
<evidence type="ECO:0000256" key="5">
    <source>
        <dbReference type="ARBA" id="ARBA00022692"/>
    </source>
</evidence>
<dbReference type="InterPro" id="IPR010949">
    <property type="entry name" value="TonB_Hb/transfer/lactofer_rcpt"/>
</dbReference>
<organism evidence="16 17">
    <name type="scientific">Stenotrophomonas panacihumi</name>
    <dbReference type="NCBI Taxonomy" id="676599"/>
    <lineage>
        <taxon>Bacteria</taxon>
        <taxon>Pseudomonadati</taxon>
        <taxon>Pseudomonadota</taxon>
        <taxon>Gammaproteobacteria</taxon>
        <taxon>Lysobacterales</taxon>
        <taxon>Lysobacteraceae</taxon>
        <taxon>Stenotrophomonas</taxon>
    </lineage>
</organism>
<feature type="domain" description="TonB-dependent receptor plug" evidence="15">
    <location>
        <begin position="50"/>
        <end position="160"/>
    </location>
</feature>
<dbReference type="InterPro" id="IPR012910">
    <property type="entry name" value="Plug_dom"/>
</dbReference>
<dbReference type="InterPro" id="IPR039426">
    <property type="entry name" value="TonB-dep_rcpt-like"/>
</dbReference>
<keyword evidence="5 11" id="KW-0812">Transmembrane</keyword>
<keyword evidence="3 11" id="KW-0813">Transport</keyword>
<dbReference type="Pfam" id="PF07715">
    <property type="entry name" value="Plug"/>
    <property type="match status" value="1"/>
</dbReference>
<keyword evidence="9" id="KW-0675">Receptor</keyword>
<keyword evidence="8 11" id="KW-0472">Membrane</keyword>
<evidence type="ECO:0000256" key="12">
    <source>
        <dbReference type="RuleBase" id="RU003357"/>
    </source>
</evidence>
<dbReference type="OrthoDB" id="9764669at2"/>
<evidence type="ECO:0008006" key="18">
    <source>
        <dbReference type="Google" id="ProtNLM"/>
    </source>
</evidence>
<reference evidence="16 17" key="1">
    <citation type="submission" date="2015-10" db="EMBL/GenBank/DDBJ databases">
        <title>Genome sequencing and analysis of members of genus Stenotrophomonas.</title>
        <authorList>
            <person name="Patil P.P."/>
            <person name="Midha S."/>
            <person name="Patil P.B."/>
        </authorList>
    </citation>
    <scope>NUCLEOTIDE SEQUENCE [LARGE SCALE GENOMIC DNA]</scope>
    <source>
        <strain evidence="16 17">JCM 16536</strain>
    </source>
</reference>
<evidence type="ECO:0000256" key="8">
    <source>
        <dbReference type="ARBA" id="ARBA00023136"/>
    </source>
</evidence>
<dbReference type="PANTHER" id="PTHR30069:SF29">
    <property type="entry name" value="HEMOGLOBIN AND HEMOGLOBIN-HAPTOGLOBIN-BINDING PROTEIN 1-RELATED"/>
    <property type="match status" value="1"/>
</dbReference>
<dbReference type="PROSITE" id="PS52016">
    <property type="entry name" value="TONB_DEPENDENT_REC_3"/>
    <property type="match status" value="1"/>
</dbReference>
<dbReference type="GO" id="GO:0009279">
    <property type="term" value="C:cell outer membrane"/>
    <property type="evidence" value="ECO:0007669"/>
    <property type="project" value="UniProtKB-SubCell"/>
</dbReference>
<evidence type="ECO:0000259" key="15">
    <source>
        <dbReference type="Pfam" id="PF07715"/>
    </source>
</evidence>
<dbReference type="NCBIfam" id="TIGR01786">
    <property type="entry name" value="TonB-hemlactrns"/>
    <property type="match status" value="1"/>
</dbReference>
<feature type="chain" id="PRO_5006390689" description="TonB-dependent receptor" evidence="13">
    <location>
        <begin position="24"/>
        <end position="790"/>
    </location>
</feature>
<evidence type="ECO:0000256" key="3">
    <source>
        <dbReference type="ARBA" id="ARBA00022448"/>
    </source>
</evidence>
<feature type="domain" description="TonB-dependent receptor-like beta-barrel" evidence="14">
    <location>
        <begin position="258"/>
        <end position="741"/>
    </location>
</feature>
<dbReference type="Proteomes" id="UP000051802">
    <property type="component" value="Unassembled WGS sequence"/>
</dbReference>
<dbReference type="AlphaFoldDB" id="A0A0R0AF65"/>
<sequence length="790" mass="86950">MNHTRCQLALAIALCLPIGAALAADAADAAAPGATLDPVEVRETRAKSDNQNVTTLSSKDLRAQGAQGMEDVIRYVPGVEMVDLGRAGFNGFNIRGLEADRVAMTLDGLSFPQSLDPGTYQPYEFFRSGRGSVDLESVKAVEIIKGADAITAGSGALSGAVMFTTKDPADFLKASGNDSYGSIKYGYTGSNDENMGSLTFANRTGQFESLLVYTKRDGHETESWYDTTIAQYGPDRRTPDPIDRESDNVLAKVNFLATDTQTLGVVYERARGTNDVDNWSRSDGVGSYYRRTAEDRNDRDRYGLKYTWQANTPLFDSLEATADHQKSYIQGQTNIDVASGTTGGTRCSATALCARQENRWDTQKLDRAALDFTKSFEAGGVHHDMVYGAAWQEGKIHWNSVDSRWDNAGNLVSQDTDPSLWPDTKETDWTVYLRDKVRLLDDRLSFTGGVRYDSYKYVPQTRATSGGDSGYEDGGGSVGTSKFSSPTWNLGSEFKFTDTQSIWAQAGRGFRAPSVNDMYGTSSTTEVTRVSDGATVTVPDGKSNPDLEAERSLNLEMGWRYQSERLRLGVSVFRDKYSNFIDTATYTADEDVQYSTTVRGVTTITNGYSYTMPINRGEVVVKGVEAEGLWLMADDWMARLAYSYNEGKDNDGEPLGSISPAKTVVGVSYNAPSRRWSVTANVTHQDRKDPDDYGTSVTNSSYGEEVVPMYAYKAREYTLLDVFGSYDITSRLHLTAGVYNVFNKEYYLWNRVRTAGSGTAVFAGNTSPEGIGRWSQPGRNVRFTLSFDFL</sequence>
<dbReference type="PANTHER" id="PTHR30069">
    <property type="entry name" value="TONB-DEPENDENT OUTER MEMBRANE RECEPTOR"/>
    <property type="match status" value="1"/>
</dbReference>
<evidence type="ECO:0000259" key="14">
    <source>
        <dbReference type="Pfam" id="PF00593"/>
    </source>
</evidence>
<protein>
    <recommendedName>
        <fullName evidence="18">TonB-dependent receptor</fullName>
    </recommendedName>
</protein>
<evidence type="ECO:0000256" key="13">
    <source>
        <dbReference type="SAM" id="SignalP"/>
    </source>
</evidence>
<evidence type="ECO:0000256" key="7">
    <source>
        <dbReference type="ARBA" id="ARBA00023077"/>
    </source>
</evidence>
<keyword evidence="7 12" id="KW-0798">TonB box</keyword>
<comment type="similarity">
    <text evidence="2">Belongs to the TonB-dependent receptor family. Hemoglobin/haptoglobin binding protein subfamily.</text>
</comment>
<dbReference type="Gene3D" id="2.40.170.20">
    <property type="entry name" value="TonB-dependent receptor, beta-barrel domain"/>
    <property type="match status" value="1"/>
</dbReference>
<gene>
    <name evidence="16" type="ORF">ARC20_09320</name>
</gene>
<accession>A0A0R0AF65</accession>
<dbReference type="RefSeq" id="WP_057646324.1">
    <property type="nucleotide sequence ID" value="NZ_LLXU01000074.1"/>
</dbReference>
<dbReference type="InterPro" id="IPR036942">
    <property type="entry name" value="Beta-barrel_TonB_sf"/>
</dbReference>
<feature type="signal peptide" evidence="13">
    <location>
        <begin position="1"/>
        <end position="23"/>
    </location>
</feature>
<keyword evidence="17" id="KW-1185">Reference proteome</keyword>
<evidence type="ECO:0000313" key="17">
    <source>
        <dbReference type="Proteomes" id="UP000051802"/>
    </source>
</evidence>
<dbReference type="Pfam" id="PF00593">
    <property type="entry name" value="TonB_dep_Rec_b-barrel"/>
    <property type="match status" value="1"/>
</dbReference>
<evidence type="ECO:0000256" key="9">
    <source>
        <dbReference type="ARBA" id="ARBA00023170"/>
    </source>
</evidence>
<dbReference type="GO" id="GO:0015344">
    <property type="term" value="F:siderophore uptake transmembrane transporter activity"/>
    <property type="evidence" value="ECO:0007669"/>
    <property type="project" value="TreeGrafter"/>
</dbReference>
<dbReference type="SUPFAM" id="SSF56935">
    <property type="entry name" value="Porins"/>
    <property type="match status" value="1"/>
</dbReference>
<evidence type="ECO:0000256" key="11">
    <source>
        <dbReference type="PROSITE-ProRule" id="PRU01360"/>
    </source>
</evidence>
<dbReference type="GO" id="GO:0044718">
    <property type="term" value="P:siderophore transmembrane transport"/>
    <property type="evidence" value="ECO:0007669"/>
    <property type="project" value="TreeGrafter"/>
</dbReference>